<dbReference type="InterPro" id="IPR013783">
    <property type="entry name" value="Ig-like_fold"/>
</dbReference>
<organism evidence="2 3">
    <name type="scientific">Vibrio aerogenes CECT 7868</name>
    <dbReference type="NCBI Taxonomy" id="1216006"/>
    <lineage>
        <taxon>Bacteria</taxon>
        <taxon>Pseudomonadati</taxon>
        <taxon>Pseudomonadota</taxon>
        <taxon>Gammaproteobacteria</taxon>
        <taxon>Vibrionales</taxon>
        <taxon>Vibrionaceae</taxon>
        <taxon>Vibrio</taxon>
    </lineage>
</organism>
<evidence type="ECO:0000313" key="3">
    <source>
        <dbReference type="Proteomes" id="UP000184608"/>
    </source>
</evidence>
<protein>
    <submittedName>
        <fullName evidence="2">Uncharacterized protein</fullName>
    </submittedName>
</protein>
<sequence length="865" mass="97418">MYMKKITFKHRILYAGLLSSALVFSGHSVFASELAETQAVVSSAATTLSPDIDDYYLPPELSFISWDYPVVGHTGLDVDYKLTGYDWFNRELSWSVVSGPAGMTIDSDGTLHWKPATEGDYDVTIALDIGGQQTLHKTFTMTVDNARTIFIAPDGDNTTGDGTIENPYATFGDAVAKKIRDLKGKATVYHRGGSYQNYRMDWFGDLASWNMKKLNSQLRIDKEHAVMIRNYPGENPVLNLSGNGFRIYQDHWIYYGMEITGGFGSEGANLIVFGESVAKRVLVSDYHHSYKTNPTGIKAAGPVILDQVIARDNYDRENPSHHNSSNFLFYGESRYSKTPAFFIDCLSLYSDTVGVGFKVKHAGDDDGTGTILHIHKSADIGSRKPFGMVQNGTSIRYSYAYSDTDKGAINLSVTDPLSPIPQTKEKDYETHTDEGMLIEHNLLINSSASGRGMSQVFWALNQDPEHPVVWRNNTIETHGAGKGNLFTSGLYDPLPETWTIQFNNNKIYTPSPENAVIIDEKTYSADKLAEYGSANQLMTTDGTYQFTVANQVFNISHGELVDCESASEVSVYSPCSYVFSDSFEDGTFDEADELFDWSNSPVVGISYVKDGQSYWTRSTTGETIQIDSDATPLPLAEYGTVKAGESEPTNLYSMDMKYNAESHWSELHFDLGKPYKELWIRYWLRVPENFEHRGEQRGGSNMKLLALYMDGYSQHGTAATAVWEFWRDSHDNGDSLLAWHYRDVNTDVNTGHRELFEFIRVPEDRGRWMQLVMHVKASSENGVKDGVLETYRRWSDEDEFTRYHYSDTEYFSVPEDPEYAGWRKGYFMGWSNPGFAEETHWLIDGVEFSEKPLLDVVGVTDAWAN</sequence>
<evidence type="ECO:0000256" key="1">
    <source>
        <dbReference type="SAM" id="SignalP"/>
    </source>
</evidence>
<dbReference type="SUPFAM" id="SSF51126">
    <property type="entry name" value="Pectin lyase-like"/>
    <property type="match status" value="1"/>
</dbReference>
<dbReference type="Gene3D" id="2.60.40.10">
    <property type="entry name" value="Immunoglobulins"/>
    <property type="match status" value="1"/>
</dbReference>
<dbReference type="EMBL" id="FQXZ01000010">
    <property type="protein sequence ID" value="SHH96873.1"/>
    <property type="molecule type" value="Genomic_DNA"/>
</dbReference>
<reference evidence="2 3" key="1">
    <citation type="submission" date="2016-11" db="EMBL/GenBank/DDBJ databases">
        <authorList>
            <person name="Jaros S."/>
            <person name="Januszkiewicz K."/>
            <person name="Wedrychowicz H."/>
        </authorList>
    </citation>
    <scope>NUCLEOTIDE SEQUENCE [LARGE SCALE GENOMIC DNA]</scope>
    <source>
        <strain evidence="2 3">CECT 7868</strain>
    </source>
</reference>
<gene>
    <name evidence="2" type="ORF">VA7868_01069</name>
</gene>
<name>A0A1M5XCF5_9VIBR</name>
<keyword evidence="3" id="KW-1185">Reference proteome</keyword>
<dbReference type="AlphaFoldDB" id="A0A1M5XCF5"/>
<feature type="signal peptide" evidence="1">
    <location>
        <begin position="1"/>
        <end position="31"/>
    </location>
</feature>
<keyword evidence="1" id="KW-0732">Signal</keyword>
<dbReference type="InterPro" id="IPR011050">
    <property type="entry name" value="Pectin_lyase_fold/virulence"/>
</dbReference>
<accession>A0A1M5XCF5</accession>
<dbReference type="STRING" id="1216006.VA7868_01069"/>
<dbReference type="Proteomes" id="UP000184608">
    <property type="component" value="Unassembled WGS sequence"/>
</dbReference>
<proteinExistence type="predicted"/>
<feature type="chain" id="PRO_5012454850" evidence="1">
    <location>
        <begin position="32"/>
        <end position="865"/>
    </location>
</feature>
<evidence type="ECO:0000313" key="2">
    <source>
        <dbReference type="EMBL" id="SHH96873.1"/>
    </source>
</evidence>